<comment type="caution">
    <text evidence="1">The sequence shown here is derived from an EMBL/GenBank/DDBJ whole genome shotgun (WGS) entry which is preliminary data.</text>
</comment>
<dbReference type="Proteomes" id="UP001595840">
    <property type="component" value="Unassembled WGS sequence"/>
</dbReference>
<dbReference type="PANTHER" id="PTHR37526">
    <property type="entry name" value="PROTEIN TUSB"/>
    <property type="match status" value="1"/>
</dbReference>
<protein>
    <submittedName>
        <fullName evidence="1">Sulfurtransferase complex subunit TusB</fullName>
    </submittedName>
</protein>
<dbReference type="InterPro" id="IPR007215">
    <property type="entry name" value="Sulphur_relay_TusB/DsrH"/>
</dbReference>
<gene>
    <name evidence="1" type="primary">tusB</name>
    <name evidence="1" type="ORF">ACFOX3_16645</name>
</gene>
<dbReference type="Pfam" id="PF04077">
    <property type="entry name" value="DsrH"/>
    <property type="match status" value="1"/>
</dbReference>
<name>A0ABV8V9S7_9GAMM</name>
<dbReference type="InterPro" id="IPR027396">
    <property type="entry name" value="DsrEFH-like"/>
</dbReference>
<dbReference type="NCBIfam" id="TIGR03011">
    <property type="entry name" value="sulf_tusB_dsrH"/>
    <property type="match status" value="1"/>
</dbReference>
<evidence type="ECO:0000313" key="2">
    <source>
        <dbReference type="Proteomes" id="UP001595840"/>
    </source>
</evidence>
<evidence type="ECO:0000313" key="1">
    <source>
        <dbReference type="EMBL" id="MFC4363948.1"/>
    </source>
</evidence>
<accession>A0ABV8V9S7</accession>
<dbReference type="RefSeq" id="WP_290263033.1">
    <property type="nucleotide sequence ID" value="NZ_JAUFQG010000004.1"/>
</dbReference>
<dbReference type="EMBL" id="JBHSCX010000021">
    <property type="protein sequence ID" value="MFC4363948.1"/>
    <property type="molecule type" value="Genomic_DNA"/>
</dbReference>
<dbReference type="SUPFAM" id="SSF75169">
    <property type="entry name" value="DsrEFH-like"/>
    <property type="match status" value="1"/>
</dbReference>
<dbReference type="PANTHER" id="PTHR37526:SF1">
    <property type="entry name" value="PROTEIN TUSB"/>
    <property type="match status" value="1"/>
</dbReference>
<proteinExistence type="predicted"/>
<organism evidence="1 2">
    <name type="scientific">Simiduia curdlanivorans</name>
    <dbReference type="NCBI Taxonomy" id="1492769"/>
    <lineage>
        <taxon>Bacteria</taxon>
        <taxon>Pseudomonadati</taxon>
        <taxon>Pseudomonadota</taxon>
        <taxon>Gammaproteobacteria</taxon>
        <taxon>Cellvibrionales</taxon>
        <taxon>Cellvibrionaceae</taxon>
        <taxon>Simiduia</taxon>
    </lineage>
</organism>
<dbReference type="Gene3D" id="3.40.1260.10">
    <property type="entry name" value="DsrEFH-like"/>
    <property type="match status" value="1"/>
</dbReference>
<reference evidence="2" key="1">
    <citation type="journal article" date="2019" name="Int. J. Syst. Evol. Microbiol.">
        <title>The Global Catalogue of Microorganisms (GCM) 10K type strain sequencing project: providing services to taxonomists for standard genome sequencing and annotation.</title>
        <authorList>
            <consortium name="The Broad Institute Genomics Platform"/>
            <consortium name="The Broad Institute Genome Sequencing Center for Infectious Disease"/>
            <person name="Wu L."/>
            <person name="Ma J."/>
        </authorList>
    </citation>
    <scope>NUCLEOTIDE SEQUENCE [LARGE SCALE GENOMIC DNA]</scope>
    <source>
        <strain evidence="2">CECT 8570</strain>
    </source>
</reference>
<sequence length="94" mass="10195">MTTLHIISKSLANADIQIALRAAQKEDAIILINDAVYAFANKTPIDTKASVFALAPDLIARGLNVDKLPSLVALIDYAGFVELSESHQPIVSWY</sequence>
<keyword evidence="2" id="KW-1185">Reference proteome</keyword>